<evidence type="ECO:0000313" key="1">
    <source>
        <dbReference type="EMBL" id="KON30158.1"/>
    </source>
</evidence>
<accession>A0A0M0BNM8</accession>
<organism evidence="1 2">
    <name type="scientific">miscellaneous Crenarchaeota group-15 archaeon DG-45</name>
    <dbReference type="NCBI Taxonomy" id="1685127"/>
    <lineage>
        <taxon>Archaea</taxon>
        <taxon>Candidatus Bathyarchaeota</taxon>
        <taxon>MCG-15</taxon>
    </lineage>
</organism>
<dbReference type="EMBL" id="LFWZ01000039">
    <property type="protein sequence ID" value="KON30158.1"/>
    <property type="molecule type" value="Genomic_DNA"/>
</dbReference>
<reference evidence="1 2" key="1">
    <citation type="submission" date="2015-06" db="EMBL/GenBank/DDBJ databases">
        <title>New insights into the roles of widespread benthic archaea in carbon and nitrogen cycling.</title>
        <authorList>
            <person name="Lazar C.S."/>
            <person name="Baker B.J."/>
            <person name="Seitz K.W."/>
            <person name="Hyde A.S."/>
            <person name="Dick G.J."/>
            <person name="Hinrichs K.-U."/>
            <person name="Teske A.P."/>
        </authorList>
    </citation>
    <scope>NUCLEOTIDE SEQUENCE [LARGE SCALE GENOMIC DNA]</scope>
    <source>
        <strain evidence="1">DG-45</strain>
    </source>
</reference>
<comment type="caution">
    <text evidence="1">The sequence shown here is derived from an EMBL/GenBank/DDBJ whole genome shotgun (WGS) entry which is preliminary data.</text>
</comment>
<proteinExistence type="predicted"/>
<name>A0A0M0BNM8_9ARCH</name>
<gene>
    <name evidence="1" type="ORF">AC482_04535</name>
</gene>
<dbReference type="Proteomes" id="UP000037210">
    <property type="component" value="Unassembled WGS sequence"/>
</dbReference>
<sequence length="125" mass="14032">MRSFIKIYGPPVSRAIRALERIAVDMPDVCIMSSFIVKDIGPHIARDIGLMPAESVRSYFASSGIPVSMERCNSIISRSGELLGEHDFFFEWVKEPTVSELYELIEKVDEALAELGCLYTITTEK</sequence>
<dbReference type="AlphaFoldDB" id="A0A0M0BNM8"/>
<evidence type="ECO:0000313" key="2">
    <source>
        <dbReference type="Proteomes" id="UP000037210"/>
    </source>
</evidence>
<protein>
    <submittedName>
        <fullName evidence="1">Uncharacterized protein</fullName>
    </submittedName>
</protein>